<dbReference type="GeneID" id="54586396"/>
<keyword evidence="2" id="KW-0539">Nucleus</keyword>
<dbReference type="AlphaFoldDB" id="A0A6A6IK75"/>
<dbReference type="CDD" id="cd12148">
    <property type="entry name" value="fungal_TF_MHR"/>
    <property type="match status" value="1"/>
</dbReference>
<organism evidence="4 5">
    <name type="scientific">Trematosphaeria pertusa</name>
    <dbReference type="NCBI Taxonomy" id="390896"/>
    <lineage>
        <taxon>Eukaryota</taxon>
        <taxon>Fungi</taxon>
        <taxon>Dikarya</taxon>
        <taxon>Ascomycota</taxon>
        <taxon>Pezizomycotina</taxon>
        <taxon>Dothideomycetes</taxon>
        <taxon>Pleosporomycetidae</taxon>
        <taxon>Pleosporales</taxon>
        <taxon>Massarineae</taxon>
        <taxon>Trematosphaeriaceae</taxon>
        <taxon>Trematosphaeria</taxon>
    </lineage>
</organism>
<dbReference type="RefSeq" id="XP_033685790.1">
    <property type="nucleotide sequence ID" value="XM_033833066.1"/>
</dbReference>
<evidence type="ECO:0000256" key="1">
    <source>
        <dbReference type="ARBA" id="ARBA00004123"/>
    </source>
</evidence>
<dbReference type="GO" id="GO:0005634">
    <property type="term" value="C:nucleus"/>
    <property type="evidence" value="ECO:0007669"/>
    <property type="project" value="UniProtKB-SubCell"/>
</dbReference>
<dbReference type="PANTHER" id="PTHR37534:SF49">
    <property type="entry name" value="LYSINE BIOSYNTHESIS REGULATORY PROTEIN LYS14"/>
    <property type="match status" value="1"/>
</dbReference>
<dbReference type="InterPro" id="IPR036864">
    <property type="entry name" value="Zn2-C6_fun-type_DNA-bd_sf"/>
</dbReference>
<dbReference type="InterPro" id="IPR001138">
    <property type="entry name" value="Zn2Cys6_DnaBD"/>
</dbReference>
<reference evidence="4" key="1">
    <citation type="journal article" date="2020" name="Stud. Mycol.">
        <title>101 Dothideomycetes genomes: a test case for predicting lifestyles and emergence of pathogens.</title>
        <authorList>
            <person name="Haridas S."/>
            <person name="Albert R."/>
            <person name="Binder M."/>
            <person name="Bloem J."/>
            <person name="Labutti K."/>
            <person name="Salamov A."/>
            <person name="Andreopoulos B."/>
            <person name="Baker S."/>
            <person name="Barry K."/>
            <person name="Bills G."/>
            <person name="Bluhm B."/>
            <person name="Cannon C."/>
            <person name="Castanera R."/>
            <person name="Culley D."/>
            <person name="Daum C."/>
            <person name="Ezra D."/>
            <person name="Gonzalez J."/>
            <person name="Henrissat B."/>
            <person name="Kuo A."/>
            <person name="Liang C."/>
            <person name="Lipzen A."/>
            <person name="Lutzoni F."/>
            <person name="Magnuson J."/>
            <person name="Mondo S."/>
            <person name="Nolan M."/>
            <person name="Ohm R."/>
            <person name="Pangilinan J."/>
            <person name="Park H.-J."/>
            <person name="Ramirez L."/>
            <person name="Alfaro M."/>
            <person name="Sun H."/>
            <person name="Tritt A."/>
            <person name="Yoshinaga Y."/>
            <person name="Zwiers L.-H."/>
            <person name="Turgeon B."/>
            <person name="Goodwin S."/>
            <person name="Spatafora J."/>
            <person name="Crous P."/>
            <person name="Grigoriev I."/>
        </authorList>
    </citation>
    <scope>NUCLEOTIDE SEQUENCE</scope>
    <source>
        <strain evidence="4">CBS 122368</strain>
    </source>
</reference>
<proteinExistence type="predicted"/>
<dbReference type="Pfam" id="PF00172">
    <property type="entry name" value="Zn_clus"/>
    <property type="match status" value="1"/>
</dbReference>
<feature type="domain" description="Zn(2)-C6 fungal-type" evidence="3">
    <location>
        <begin position="17"/>
        <end position="47"/>
    </location>
</feature>
<dbReference type="Pfam" id="PF11951">
    <property type="entry name" value="Fungal_trans_2"/>
    <property type="match status" value="1"/>
</dbReference>
<sequence length="484" mass="54404">MPPRLGVKPPSTRSKTGCVPCRKRKVKCDEEKPHCARCVRLFLRCAWLPTAKEETAIQHPPSASIGPLAITLTKHPGSATDLFISEFPAATTFSVPYLKHFISFCTKFLTYPNDAEQNPFQRDLVPLASQSLALYHAMAALAAGHMARGQPRHTMAAMRHYTRALKALNDTLSDTHAAKSNAVLGACLLLCVYEISHSDESLWLRHLQGARDLILYRGGPLDQNFLVRFFSLLDVSASLLTSQGTLIPGNYWLESSSSGSSAPRNWPYYDDGVMVDNFHALMAYMAQLSNLSKLSMTAAGKNDPDMIRHLADDIHTELLTWWDARPPEIRHQSNSWRTMPRARPLTVAQKLEEESFSSTRSVVNGCIIYLHHIVDPLGRHPQEQEVADAIKVILDIVRETPEGHGLEMGLFFGLFMTGVAIFDDPDSEDLIRGKMTSRRNITIYHADNGVVLLEALWRKQREDGRKYDWREVQKEMGLQVFILT</sequence>
<dbReference type="Gene3D" id="4.10.240.10">
    <property type="entry name" value="Zn(2)-C6 fungal-type DNA-binding domain"/>
    <property type="match status" value="1"/>
</dbReference>
<dbReference type="InterPro" id="IPR021858">
    <property type="entry name" value="Fun_TF"/>
</dbReference>
<dbReference type="CDD" id="cd00067">
    <property type="entry name" value="GAL4"/>
    <property type="match status" value="1"/>
</dbReference>
<dbReference type="SUPFAM" id="SSF57701">
    <property type="entry name" value="Zn2/Cys6 DNA-binding domain"/>
    <property type="match status" value="1"/>
</dbReference>
<protein>
    <recommendedName>
        <fullName evidence="3">Zn(2)-C6 fungal-type domain-containing protein</fullName>
    </recommendedName>
</protein>
<name>A0A6A6IK75_9PLEO</name>
<dbReference type="GO" id="GO:0000976">
    <property type="term" value="F:transcription cis-regulatory region binding"/>
    <property type="evidence" value="ECO:0007669"/>
    <property type="project" value="TreeGrafter"/>
</dbReference>
<dbReference type="PANTHER" id="PTHR37534">
    <property type="entry name" value="TRANSCRIPTIONAL ACTIVATOR PROTEIN UGA3"/>
    <property type="match status" value="1"/>
</dbReference>
<comment type="subcellular location">
    <subcellularLocation>
        <location evidence="1">Nucleus</location>
    </subcellularLocation>
</comment>
<evidence type="ECO:0000259" key="3">
    <source>
        <dbReference type="PROSITE" id="PS50048"/>
    </source>
</evidence>
<dbReference type="GO" id="GO:0000981">
    <property type="term" value="F:DNA-binding transcription factor activity, RNA polymerase II-specific"/>
    <property type="evidence" value="ECO:0007669"/>
    <property type="project" value="InterPro"/>
</dbReference>
<evidence type="ECO:0000256" key="2">
    <source>
        <dbReference type="ARBA" id="ARBA00023242"/>
    </source>
</evidence>
<dbReference type="PROSITE" id="PS00463">
    <property type="entry name" value="ZN2_CY6_FUNGAL_1"/>
    <property type="match status" value="1"/>
</dbReference>
<gene>
    <name evidence="4" type="ORF">BU26DRAFT_562744</name>
</gene>
<dbReference type="GO" id="GO:0045944">
    <property type="term" value="P:positive regulation of transcription by RNA polymerase II"/>
    <property type="evidence" value="ECO:0007669"/>
    <property type="project" value="TreeGrafter"/>
</dbReference>
<dbReference type="GO" id="GO:0008270">
    <property type="term" value="F:zinc ion binding"/>
    <property type="evidence" value="ECO:0007669"/>
    <property type="project" value="InterPro"/>
</dbReference>
<dbReference type="PROSITE" id="PS50048">
    <property type="entry name" value="ZN2_CY6_FUNGAL_2"/>
    <property type="match status" value="1"/>
</dbReference>
<dbReference type="OrthoDB" id="187139at2759"/>
<dbReference type="SMART" id="SM00066">
    <property type="entry name" value="GAL4"/>
    <property type="match status" value="1"/>
</dbReference>
<dbReference type="Proteomes" id="UP000800094">
    <property type="component" value="Unassembled WGS sequence"/>
</dbReference>
<evidence type="ECO:0000313" key="5">
    <source>
        <dbReference type="Proteomes" id="UP000800094"/>
    </source>
</evidence>
<accession>A0A6A6IK75</accession>
<keyword evidence="5" id="KW-1185">Reference proteome</keyword>
<dbReference type="EMBL" id="ML987193">
    <property type="protein sequence ID" value="KAF2250786.1"/>
    <property type="molecule type" value="Genomic_DNA"/>
</dbReference>
<evidence type="ECO:0000313" key="4">
    <source>
        <dbReference type="EMBL" id="KAF2250786.1"/>
    </source>
</evidence>